<name>A0ABU4XEB3_9HYPH</name>
<accession>A0ABU4XEB3</accession>
<sequence>MATESTKCTDFAPENLVSEAQARRDFLKKAGRFAAVTPPAITLLLGTSLNSKAIAKSGGSLPGNSGGSTPVNGGGGNPFRPHGRALNSGGGHSGGDNYGGGSHGGSRAGDPN</sequence>
<proteinExistence type="predicted"/>
<keyword evidence="3" id="KW-1185">Reference proteome</keyword>
<feature type="compositionally biased region" description="Gly residues" evidence="1">
    <location>
        <begin position="60"/>
        <end position="77"/>
    </location>
</feature>
<evidence type="ECO:0000256" key="1">
    <source>
        <dbReference type="SAM" id="MobiDB-lite"/>
    </source>
</evidence>
<dbReference type="EMBL" id="JAVIIZ010000006">
    <property type="protein sequence ID" value="MDX8473130.1"/>
    <property type="molecule type" value="Genomic_DNA"/>
</dbReference>
<gene>
    <name evidence="2" type="ORF">RFM27_13705</name>
</gene>
<feature type="compositionally biased region" description="Gly residues" evidence="1">
    <location>
        <begin position="88"/>
        <end position="112"/>
    </location>
</feature>
<comment type="caution">
    <text evidence="2">The sequence shown here is derived from an EMBL/GenBank/DDBJ whole genome shotgun (WGS) entry which is preliminary data.</text>
</comment>
<dbReference type="RefSeq" id="WP_320263392.1">
    <property type="nucleotide sequence ID" value="NZ_JAVIIX010000002.1"/>
</dbReference>
<dbReference type="Proteomes" id="UP001271780">
    <property type="component" value="Unassembled WGS sequence"/>
</dbReference>
<organism evidence="2 3">
    <name type="scientific">Mesorhizobium dulcispinae</name>
    <dbReference type="NCBI Taxonomy" id="3072316"/>
    <lineage>
        <taxon>Bacteria</taxon>
        <taxon>Pseudomonadati</taxon>
        <taxon>Pseudomonadota</taxon>
        <taxon>Alphaproteobacteria</taxon>
        <taxon>Hyphomicrobiales</taxon>
        <taxon>Phyllobacteriaceae</taxon>
        <taxon>Mesorhizobium</taxon>
    </lineage>
</organism>
<evidence type="ECO:0000313" key="3">
    <source>
        <dbReference type="Proteomes" id="UP001271780"/>
    </source>
</evidence>
<evidence type="ECO:0000313" key="2">
    <source>
        <dbReference type="EMBL" id="MDX8473130.1"/>
    </source>
</evidence>
<feature type="region of interest" description="Disordered" evidence="1">
    <location>
        <begin position="53"/>
        <end position="112"/>
    </location>
</feature>
<reference evidence="2 3" key="1">
    <citation type="submission" date="2023-08" db="EMBL/GenBank/DDBJ databases">
        <title>Implementing the SeqCode for naming new Mesorhizobium species isolated from Vachellia karroo root nodules.</title>
        <authorList>
            <person name="Van Lill M."/>
        </authorList>
    </citation>
    <scope>NUCLEOTIDE SEQUENCE [LARGE SCALE GENOMIC DNA]</scope>
    <source>
        <strain evidence="2 3">VK23A</strain>
    </source>
</reference>
<protein>
    <submittedName>
        <fullName evidence="2">Uncharacterized protein</fullName>
    </submittedName>
</protein>